<evidence type="ECO:0000256" key="9">
    <source>
        <dbReference type="NCBIfam" id="TIGR01400"/>
    </source>
</evidence>
<dbReference type="GO" id="GO:0006605">
    <property type="term" value="P:protein targeting"/>
    <property type="evidence" value="ECO:0007669"/>
    <property type="project" value="UniProtKB-UniRule"/>
</dbReference>
<reference evidence="12" key="2">
    <citation type="journal article" date="2017" name="Plant Physiol. Biochem.">
        <title>Differential oxidative and antioxidative response of duckweed Lemna minor toward plant growth promoting/inhibiting bacteria.</title>
        <authorList>
            <person name="Ishizawa H."/>
            <person name="Kuroda M."/>
            <person name="Morikawa M."/>
            <person name="Ike M."/>
        </authorList>
    </citation>
    <scope>NUCLEOTIDE SEQUENCE [LARGE SCALE GENOMIC DNA]</scope>
    <source>
        <strain evidence="12">M6</strain>
    </source>
</reference>
<feature type="transmembrane region" description="Helical" evidence="10">
    <location>
        <begin position="56"/>
        <end position="76"/>
    </location>
</feature>
<name>A0A3G9G0N4_9CAUL</name>
<dbReference type="GO" id="GO:0005886">
    <property type="term" value="C:plasma membrane"/>
    <property type="evidence" value="ECO:0007669"/>
    <property type="project" value="UniProtKB-SubCell"/>
</dbReference>
<evidence type="ECO:0000256" key="1">
    <source>
        <dbReference type="ARBA" id="ARBA00002578"/>
    </source>
</evidence>
<feature type="transmembrane region" description="Helical" evidence="10">
    <location>
        <begin position="20"/>
        <end position="44"/>
    </location>
</feature>
<dbReference type="Pfam" id="PF01311">
    <property type="entry name" value="Bac_export_1"/>
    <property type="match status" value="1"/>
</dbReference>
<evidence type="ECO:0000256" key="7">
    <source>
        <dbReference type="ARBA" id="ARBA00023136"/>
    </source>
</evidence>
<keyword evidence="11" id="KW-0969">Cilium</keyword>
<dbReference type="InterPro" id="IPR002010">
    <property type="entry name" value="T3SS_IM_R"/>
</dbReference>
<sequence>MAVMIPVTPAPDFPTEVTSFFGTSQVVFTAMLIFVRVGSVAVLIPGLGDQAVPPRMRLSFAFVFTLMLVPVVQSQMPALPPKLGAMAGLILHEAVIGLMLGMLMRTFLGALAIAGEVVSLQTTLSFAQTANPAQAQPSTSIGTFLAMLGLVLIYATNLHHLFIAGMRDSYWVFPPMRPVMVGDATQLMIRTVGDTFMLAIQMTTPILVFGLIINVAAGFIGRIMPAFPIFFAVTPVSVLLGLAIFALSLGGTGLVFLQHYEEFLRLFVRGA</sequence>
<dbReference type="GO" id="GO:0009425">
    <property type="term" value="C:bacterial-type flagellum basal body"/>
    <property type="evidence" value="ECO:0007669"/>
    <property type="project" value="UniProtKB-SubCell"/>
</dbReference>
<dbReference type="NCBIfam" id="TIGR01400">
    <property type="entry name" value="fliR"/>
    <property type="match status" value="1"/>
</dbReference>
<feature type="transmembrane region" description="Helical" evidence="10">
    <location>
        <begin position="107"/>
        <end position="127"/>
    </location>
</feature>
<keyword evidence="4 10" id="KW-1003">Cell membrane</keyword>
<reference evidence="12" key="1">
    <citation type="journal article" date="2017" name="Biotechnol. Biofuels">
        <title>Evaluation of environmental bacterial communities as a factor affecting the growth of duckweed Lemna minor.</title>
        <authorList>
            <person name="Ishizawa H."/>
            <person name="Kuroda M."/>
            <person name="Morikawa M."/>
            <person name="Ike M."/>
        </authorList>
    </citation>
    <scope>NUCLEOTIDE SEQUENCE [LARGE SCALE GENOMIC DNA]</scope>
    <source>
        <strain evidence="12">M6</strain>
    </source>
</reference>
<evidence type="ECO:0000256" key="5">
    <source>
        <dbReference type="ARBA" id="ARBA00022692"/>
    </source>
</evidence>
<keyword evidence="11" id="KW-0966">Cell projection</keyword>
<evidence type="ECO:0000256" key="8">
    <source>
        <dbReference type="ARBA" id="ARBA00023143"/>
    </source>
</evidence>
<comment type="similarity">
    <text evidence="2 10">Belongs to the FliR/MopE/SpaR family.</text>
</comment>
<feature type="transmembrane region" description="Helical" evidence="10">
    <location>
        <begin position="226"/>
        <end position="257"/>
    </location>
</feature>
<dbReference type="PANTHER" id="PTHR30065:SF8">
    <property type="entry name" value="FLAGELLAR BIOSYNTHETIC PROTEIN FLIR"/>
    <property type="match status" value="1"/>
</dbReference>
<dbReference type="Proteomes" id="UP000278756">
    <property type="component" value="Chromosome 1"/>
</dbReference>
<dbReference type="PANTHER" id="PTHR30065">
    <property type="entry name" value="FLAGELLAR BIOSYNTHETIC PROTEIN FLIR"/>
    <property type="match status" value="1"/>
</dbReference>
<accession>A0A3G9G0N4</accession>
<feature type="transmembrane region" description="Helical" evidence="10">
    <location>
        <begin position="139"/>
        <end position="157"/>
    </location>
</feature>
<feature type="transmembrane region" description="Helical" evidence="10">
    <location>
        <begin position="196"/>
        <end position="220"/>
    </location>
</feature>
<dbReference type="AlphaFoldDB" id="A0A3G9G0N4"/>
<evidence type="ECO:0000256" key="6">
    <source>
        <dbReference type="ARBA" id="ARBA00022989"/>
    </source>
</evidence>
<dbReference type="EMBL" id="AP018827">
    <property type="protein sequence ID" value="BBF80186.1"/>
    <property type="molecule type" value="Genomic_DNA"/>
</dbReference>
<evidence type="ECO:0000256" key="2">
    <source>
        <dbReference type="ARBA" id="ARBA00009772"/>
    </source>
</evidence>
<keyword evidence="7 10" id="KW-0472">Membrane</keyword>
<evidence type="ECO:0000256" key="3">
    <source>
        <dbReference type="ARBA" id="ARBA00021717"/>
    </source>
</evidence>
<organism evidence="11 12">
    <name type="scientific">Asticcacaulis excentricus</name>
    <dbReference type="NCBI Taxonomy" id="78587"/>
    <lineage>
        <taxon>Bacteria</taxon>
        <taxon>Pseudomonadati</taxon>
        <taxon>Pseudomonadota</taxon>
        <taxon>Alphaproteobacteria</taxon>
        <taxon>Caulobacterales</taxon>
        <taxon>Caulobacteraceae</taxon>
        <taxon>Asticcacaulis</taxon>
    </lineage>
</organism>
<dbReference type="PRINTS" id="PR00953">
    <property type="entry name" value="TYPE3IMRPROT"/>
</dbReference>
<evidence type="ECO:0000313" key="11">
    <source>
        <dbReference type="EMBL" id="BBF80186.1"/>
    </source>
</evidence>
<keyword evidence="5 10" id="KW-0812">Transmembrane</keyword>
<gene>
    <name evidence="11" type="ORF">EM6_0764</name>
</gene>
<evidence type="ECO:0000256" key="4">
    <source>
        <dbReference type="ARBA" id="ARBA00022475"/>
    </source>
</evidence>
<keyword evidence="6 10" id="KW-1133">Transmembrane helix</keyword>
<keyword evidence="11" id="KW-0282">Flagellum</keyword>
<keyword evidence="8 10" id="KW-0975">Bacterial flagellum</keyword>
<evidence type="ECO:0000256" key="10">
    <source>
        <dbReference type="RuleBase" id="RU362071"/>
    </source>
</evidence>
<evidence type="ECO:0000313" key="12">
    <source>
        <dbReference type="Proteomes" id="UP000278756"/>
    </source>
</evidence>
<dbReference type="InterPro" id="IPR006303">
    <property type="entry name" value="FliR"/>
</dbReference>
<dbReference type="GO" id="GO:0044780">
    <property type="term" value="P:bacterial-type flagellum assembly"/>
    <property type="evidence" value="ECO:0007669"/>
    <property type="project" value="UniProtKB-UniRule"/>
</dbReference>
<comment type="function">
    <text evidence="1 10">Role in flagellar biosynthesis.</text>
</comment>
<proteinExistence type="inferred from homology"/>
<protein>
    <recommendedName>
        <fullName evidence="3 9">Flagellar biosynthetic protein FliR</fullName>
    </recommendedName>
</protein>
<comment type="subcellular location">
    <subcellularLocation>
        <location evidence="10">Cell membrane</location>
        <topology evidence="10">Multi-pass membrane protein</topology>
    </subcellularLocation>
    <subcellularLocation>
        <location evidence="10">Bacterial flagellum basal body</location>
    </subcellularLocation>
</comment>